<dbReference type="PANTHER" id="PTHR15000:SF1">
    <property type="entry name" value="ERYTHROID DIFFERENTIATION-RELATED FACTOR 1"/>
    <property type="match status" value="1"/>
</dbReference>
<dbReference type="PANTHER" id="PTHR15000">
    <property type="entry name" value="ERYTHROID DIFFERENTIATION-RELATED FACTOR 1"/>
    <property type="match status" value="1"/>
</dbReference>
<keyword evidence="4" id="KW-1185">Reference proteome</keyword>
<feature type="region of interest" description="Disordered" evidence="1">
    <location>
        <begin position="209"/>
        <end position="298"/>
    </location>
</feature>
<feature type="domain" description="EDRF1 N-terminal" evidence="2">
    <location>
        <begin position="116"/>
        <end position="164"/>
    </location>
</feature>
<feature type="compositionally biased region" description="Basic and acidic residues" evidence="1">
    <location>
        <begin position="935"/>
        <end position="952"/>
    </location>
</feature>
<feature type="compositionally biased region" description="Basic and acidic residues" evidence="1">
    <location>
        <begin position="283"/>
        <end position="298"/>
    </location>
</feature>
<feature type="domain" description="EDRF1 N-terminal" evidence="2">
    <location>
        <begin position="234"/>
        <end position="542"/>
    </location>
</feature>
<evidence type="ECO:0000256" key="1">
    <source>
        <dbReference type="SAM" id="MobiDB-lite"/>
    </source>
</evidence>
<evidence type="ECO:0000313" key="3">
    <source>
        <dbReference type="EMBL" id="WOG81916.1"/>
    </source>
</evidence>
<evidence type="ECO:0000259" key="2">
    <source>
        <dbReference type="Pfam" id="PF23788"/>
    </source>
</evidence>
<name>A0AAF1AIY1_DAUCS</name>
<feature type="compositionally biased region" description="Low complexity" evidence="1">
    <location>
        <begin position="904"/>
        <end position="915"/>
    </location>
</feature>
<feature type="compositionally biased region" description="Basic and acidic residues" evidence="1">
    <location>
        <begin position="254"/>
        <end position="273"/>
    </location>
</feature>
<accession>A0AAF1AIY1</accession>
<dbReference type="Proteomes" id="UP000077755">
    <property type="component" value="Chromosome 1"/>
</dbReference>
<reference evidence="3" key="1">
    <citation type="journal article" date="2016" name="Nat. Genet.">
        <title>A high-quality carrot genome assembly provides new insights into carotenoid accumulation and asterid genome evolution.</title>
        <authorList>
            <person name="Iorizzo M."/>
            <person name="Ellison S."/>
            <person name="Senalik D."/>
            <person name="Zeng P."/>
            <person name="Satapoomin P."/>
            <person name="Huang J."/>
            <person name="Bowman M."/>
            <person name="Iovene M."/>
            <person name="Sanseverino W."/>
            <person name="Cavagnaro P."/>
            <person name="Yildiz M."/>
            <person name="Macko-Podgorni A."/>
            <person name="Moranska E."/>
            <person name="Grzebelus E."/>
            <person name="Grzebelus D."/>
            <person name="Ashrafi H."/>
            <person name="Zheng Z."/>
            <person name="Cheng S."/>
            <person name="Spooner D."/>
            <person name="Van Deynze A."/>
            <person name="Simon P."/>
        </authorList>
    </citation>
    <scope>NUCLEOTIDE SEQUENCE</scope>
    <source>
        <tissue evidence="3">Leaf</tissue>
    </source>
</reference>
<protein>
    <recommendedName>
        <fullName evidence="2">EDRF1 N-terminal domain-containing protein</fullName>
    </recommendedName>
</protein>
<feature type="region of interest" description="Disordered" evidence="1">
    <location>
        <begin position="904"/>
        <end position="952"/>
    </location>
</feature>
<evidence type="ECO:0000313" key="4">
    <source>
        <dbReference type="Proteomes" id="UP000077755"/>
    </source>
</evidence>
<sequence length="1434" mass="159481">MDKTPSSPSSSGGRELQCVGRLEIVRPKPVGFLCGSIPVPTDTPFLSFDSALVPSTQEVRAPRYQIIPPETDLNLPPLLHNVREKVLPIAAVRTGKDLPYTSGAITSNLATKGQALAVSGVAEYGDELDVIAPADILKQIFKIPYSKARLSVAVHRIGQTLVLNAGPDDEEGEKLVRRHKSHSQCPDKSLFLNFAMHSVRMEACDCPPGYNVQSEGRNSSVLPGGYETRERSADSSEHSMQENTSHFVGSSEISRGEGSKDSLKDQHVKKDKYILGGKKSRSKSHEAVKKVTKVKETPRSLRQENDKYRRASNDGFLKVLFWQFHNFRMLLGSDLLIFSNEKYVAVSLHLWDVSRQVTPITWLEAWLDNVMASVPELAICYHQDGVVQGYELLKTDDIFLSKGISEDGSPAFHPHVVQQNGISVLRFLQENCKQDPGAYWLYKSAGEDAIQLFDLSIISQNGPSEDSDGSLNSPPLIDRGRNDSLLSLGTLLYRIAHRLSLSMAPADRARCASFFRKCLDFLDEPDHLVVRALAHEQFARLLLNYHEEPDVASEALIVESKATIVDAGDQSFDFFSNRSESIVRELIYSPLLEDEPTNTEAPEDVNLKACSSFSLDVNMPSSQTIAPPDNMNFRESETSNDQNFISADVPASSPIVQTVDPLSSRLAAIHHVSQAIKSLRWTWQMQNSTQNDMGCNANSQDCPSSVDVSVCACGDTDCIEVCDIREWLPTSKLDDKLWKLVLLLGESYLALGQAYKDDGQLQPALRVVKLACLVYGSMPQHLKDARFISSMVCGSISDSKVNGQKAIGGAIEGKCRVENDFYTSEQLSSTYLFWAKAWTLVGDVYVEFHMVKGKDDSLQPERNPFRRELKMSSEVLKEVKRLNKKLGPLENCSSCSLVNCSCKSDRASSGNSASSSRRDSGKQSKKATAKNVSYRSEKTVADPDNRKERSEVTLDGGCLRQNKIDIPECTYDTSPGDSAKSTPELLNAVPAISETSQQEPKLKNGGIFKYLQGPLTADDEYNLSASLSCYEAASKALGGAPSHSADLQAVVKKKGWVCNELGRRLLERKELCGAELAFIEAVKSFEEVSDHTNIILINCNLGHGRRTLAEKMASKRDDLMNHASYNNAYNQLVEAAKQEYAESLRYYEAAKVELNALDENDDSVSSSLKNEVHTQLANTYLRLGMLLATEDTVAKVYGNAFFEDSVVTGVERAKKELRKHEISASDAMREAIKLYESLGELRKQEVAFAFFQLGFVQRDRCLKLLESDQKKTNLSKGKTSGMQRVKQYASLAERNWRKAIDFYGPTTHAMMYLTILIEISDLSLRMSSTLHSNSMLDSAFTTLLEGRHVSKDEIPDSLQNESKFVYTHFWRQMQSVLKKLLSASLSSNTNKSSVKSEHSNTNRPGEEKLRQLYKLSLTPTDFTQLHEIYNTWIS</sequence>
<feature type="compositionally biased region" description="Polar residues" evidence="1">
    <location>
        <begin position="241"/>
        <end position="253"/>
    </location>
</feature>
<gene>
    <name evidence="3" type="ORF">DCAR_0101072</name>
</gene>
<proteinExistence type="predicted"/>
<feature type="compositionally biased region" description="Polar residues" evidence="1">
    <location>
        <begin position="211"/>
        <end position="221"/>
    </location>
</feature>
<organism evidence="3 4">
    <name type="scientific">Daucus carota subsp. sativus</name>
    <name type="common">Carrot</name>
    <dbReference type="NCBI Taxonomy" id="79200"/>
    <lineage>
        <taxon>Eukaryota</taxon>
        <taxon>Viridiplantae</taxon>
        <taxon>Streptophyta</taxon>
        <taxon>Embryophyta</taxon>
        <taxon>Tracheophyta</taxon>
        <taxon>Spermatophyta</taxon>
        <taxon>Magnoliopsida</taxon>
        <taxon>eudicotyledons</taxon>
        <taxon>Gunneridae</taxon>
        <taxon>Pentapetalae</taxon>
        <taxon>asterids</taxon>
        <taxon>campanulids</taxon>
        <taxon>Apiales</taxon>
        <taxon>Apiaceae</taxon>
        <taxon>Apioideae</taxon>
        <taxon>Scandiceae</taxon>
        <taxon>Daucinae</taxon>
        <taxon>Daucus</taxon>
        <taxon>Daucus sect. Daucus</taxon>
    </lineage>
</organism>
<dbReference type="GO" id="GO:0045893">
    <property type="term" value="P:positive regulation of DNA-templated transcription"/>
    <property type="evidence" value="ECO:0007669"/>
    <property type="project" value="TreeGrafter"/>
</dbReference>
<dbReference type="Pfam" id="PF23788">
    <property type="entry name" value="EDRF1_N"/>
    <property type="match status" value="2"/>
</dbReference>
<feature type="compositionally biased region" description="Basic and acidic residues" evidence="1">
    <location>
        <begin position="227"/>
        <end position="240"/>
    </location>
</feature>
<reference evidence="3" key="2">
    <citation type="submission" date="2022-03" db="EMBL/GenBank/DDBJ databases">
        <title>Draft title - Genomic analysis of global carrot germplasm unveils the trajectory of domestication and the origin of high carotenoid orange carrot.</title>
        <authorList>
            <person name="Iorizzo M."/>
            <person name="Ellison S."/>
            <person name="Senalik D."/>
            <person name="Macko-Podgorni A."/>
            <person name="Grzebelus D."/>
            <person name="Bostan H."/>
            <person name="Rolling W."/>
            <person name="Curaba J."/>
            <person name="Simon P."/>
        </authorList>
    </citation>
    <scope>NUCLEOTIDE SEQUENCE</scope>
    <source>
        <tissue evidence="3">Leaf</tissue>
    </source>
</reference>
<dbReference type="EMBL" id="CP093343">
    <property type="protein sequence ID" value="WOG81916.1"/>
    <property type="molecule type" value="Genomic_DNA"/>
</dbReference>
<dbReference type="InterPro" id="IPR056582">
    <property type="entry name" value="EDRF1_N"/>
</dbReference>